<accession>A0A0D3G053</accession>
<dbReference type="GO" id="GO:0050734">
    <property type="term" value="F:hydroxycinnamoyltransferase activity"/>
    <property type="evidence" value="ECO:0007669"/>
    <property type="project" value="UniProtKB-ARBA"/>
</dbReference>
<dbReference type="PANTHER" id="PTHR31625">
    <property type="match status" value="1"/>
</dbReference>
<reference evidence="4" key="2">
    <citation type="submission" date="2015-03" db="UniProtKB">
        <authorList>
            <consortium name="EnsemblPlants"/>
        </authorList>
    </citation>
    <scope>IDENTIFICATION</scope>
</reference>
<proteinExistence type="predicted"/>
<dbReference type="Pfam" id="PF02458">
    <property type="entry name" value="Transferase"/>
    <property type="match status" value="5"/>
</dbReference>
<dbReference type="Proteomes" id="UP000026960">
    <property type="component" value="Chromosome 4"/>
</dbReference>
<dbReference type="SUPFAM" id="SSF52777">
    <property type="entry name" value="CoA-dependent acyltransferases"/>
    <property type="match status" value="1"/>
</dbReference>
<feature type="compositionally biased region" description="Low complexity" evidence="3">
    <location>
        <begin position="1053"/>
        <end position="1062"/>
    </location>
</feature>
<feature type="region of interest" description="Disordered" evidence="3">
    <location>
        <begin position="1040"/>
        <end position="1068"/>
    </location>
</feature>
<dbReference type="HOGENOM" id="CLU_303142_0_0_1"/>
<organism evidence="4">
    <name type="scientific">Oryza barthii</name>
    <dbReference type="NCBI Taxonomy" id="65489"/>
    <lineage>
        <taxon>Eukaryota</taxon>
        <taxon>Viridiplantae</taxon>
        <taxon>Streptophyta</taxon>
        <taxon>Embryophyta</taxon>
        <taxon>Tracheophyta</taxon>
        <taxon>Spermatophyta</taxon>
        <taxon>Magnoliopsida</taxon>
        <taxon>Liliopsida</taxon>
        <taxon>Poales</taxon>
        <taxon>Poaceae</taxon>
        <taxon>BOP clade</taxon>
        <taxon>Oryzoideae</taxon>
        <taxon>Oryzeae</taxon>
        <taxon>Oryzinae</taxon>
        <taxon>Oryza</taxon>
    </lineage>
</organism>
<keyword evidence="5" id="KW-1185">Reference proteome</keyword>
<evidence type="ECO:0000313" key="5">
    <source>
        <dbReference type="Proteomes" id="UP000026960"/>
    </source>
</evidence>
<dbReference type="AlphaFoldDB" id="A0A0D3G053"/>
<keyword evidence="1" id="KW-0808">Transferase</keyword>
<dbReference type="eggNOG" id="ENOG502QVMC">
    <property type="taxonomic scope" value="Eukaryota"/>
</dbReference>
<dbReference type="Gene3D" id="3.30.559.10">
    <property type="entry name" value="Chloramphenicol acetyltransferase-like domain"/>
    <property type="match status" value="6"/>
</dbReference>
<dbReference type="PaxDb" id="65489-OBART04G25180.1"/>
<dbReference type="InterPro" id="IPR051504">
    <property type="entry name" value="Plant_metabolite_acyltrans"/>
</dbReference>
<reference evidence="4" key="1">
    <citation type="journal article" date="2009" name="Rice">
        <title>De Novo Next Generation Sequencing of Plant Genomes.</title>
        <authorList>
            <person name="Rounsley S."/>
            <person name="Marri P.R."/>
            <person name="Yu Y."/>
            <person name="He R."/>
            <person name="Sisneros N."/>
            <person name="Goicoechea J.L."/>
            <person name="Lee S.J."/>
            <person name="Angelova A."/>
            <person name="Kudrna D."/>
            <person name="Luo M."/>
            <person name="Affourtit J."/>
            <person name="Desany B."/>
            <person name="Knight J."/>
            <person name="Niazi F."/>
            <person name="Egholm M."/>
            <person name="Wing R.A."/>
        </authorList>
    </citation>
    <scope>NUCLEOTIDE SEQUENCE [LARGE SCALE GENOMIC DNA]</scope>
    <source>
        <strain evidence="4">cv. IRGC 105608</strain>
    </source>
</reference>
<name>A0A0D3G053_9ORYZ</name>
<sequence length="1205" mass="129144">MSAVNIVDVSYVAVPATAALPPEPIKLTAMEALWLPFPVLQHVLFYEAAGLTPFDSVVDSLRSSLGATLATFAPLAGKLVHLEDTGDVAIACSASDAVRFVEAECDADVRRVAGDEAHDLRTFEQLVPELDMSKLPTSVLAVQATCLQGGLAVGVTLHHGVADGKSFWTFVEAWASACRCRGEAPAATPCFDRSVIKWPGGEEIARSVLLHGKTLHRPPSSFVAVVAMAWTFFARCKTTAADEDAGGDVFLFFFADVRERLDDPPVDAGYYFGACLTGCLARLPARDVHGDGALAAAASAIQEEILELAEDPLAGWNFMSLAGKIPSDRVMNVSGSPGFRPYDVGDFGWGKPRRTEPIRMNHDGQVALVRAADGHGVQVSVSLLQSAHMEAFKSQMRLLELNYVAVPATAALPPEPIKLTAMEALWLPFPVLQHVLFYEVAGSPPFDSVVRSLRSSLGATLASFAPLAGKLVYLEGTGDVAIACSASDAVKFVAAESDADVRRLAGDELHDLATFQKLVPELDMGKLPTSVLAVQATRLEGGLAVGVTVHHGVADGKSLWMFLEAWAAACRGEATPVATPCFDRSAIKLHLGEEIARTVLRKYAPKLPQVAELEIFVEQRNRFTRRTFTVDAQQIERLKQRIARDGEARGAPLRRPPSTFVAVVATAWTCFARCKTTAADDGEVFLLFIADVRERLDPPVGAGYFGSCLTVRVARLPVRDIHGDGALAAAASAIQEEIAKVAEDPLAGWDFLRLMETLVPVMERAMNVSGSPAFRPYDVGDFGWGKPRRTEPIRMNHDGQVALVRAKDGRAVQVSVSLLRSAHMQGRMSAAVTVRIVGVSHVAVPAKAALPTEPMKLTATEALWLRIPLLQHVLFYESAGSSWPPFDGIVDSLRSSLGATLATFAPLAGRLVHLEDTGDVAIVCSASDAVRFVEAECDADVRSVAGGGGDAPDDDLRLLEQLAPELDMGELPTSVMAVQSTRLVGGVAVGVTVHHGVAEGKSFWMFVEAWAASCRGETPAATPCFDRSVIKLPDGEALTRSVLRKHPPRTTPRRSSSSSPTSAERLDPPVDARYFGTCLTGCFVALPARDLLHGDGALAAAASAIQEEIRRMADDPLALWDFFSLNSRAAYEKVATMSGSPGFCPYDVADFGWGKPRWTVPARMNHDGQMALARAGDGRGVQVSVSLLQPKQMDAFKSRFLELLG</sequence>
<evidence type="ECO:0000256" key="2">
    <source>
        <dbReference type="ARBA" id="ARBA00023315"/>
    </source>
</evidence>
<evidence type="ECO:0000256" key="1">
    <source>
        <dbReference type="ARBA" id="ARBA00022679"/>
    </source>
</evidence>
<feature type="compositionally biased region" description="Basic residues" evidence="3">
    <location>
        <begin position="1042"/>
        <end position="1052"/>
    </location>
</feature>
<evidence type="ECO:0000313" key="4">
    <source>
        <dbReference type="EnsemblPlants" id="OBART04G25180.1"/>
    </source>
</evidence>
<dbReference type="EnsemblPlants" id="OBART04G25180.1">
    <property type="protein sequence ID" value="OBART04G25180.1"/>
    <property type="gene ID" value="OBART04G25180"/>
</dbReference>
<protein>
    <submittedName>
        <fullName evidence="4">Uncharacterized protein</fullName>
    </submittedName>
</protein>
<keyword evidence="2" id="KW-0012">Acyltransferase</keyword>
<evidence type="ECO:0000256" key="3">
    <source>
        <dbReference type="SAM" id="MobiDB-lite"/>
    </source>
</evidence>
<dbReference type="Gramene" id="OBART04G25180.1">
    <property type="protein sequence ID" value="OBART04G25180.1"/>
    <property type="gene ID" value="OBART04G25180"/>
</dbReference>
<dbReference type="InterPro" id="IPR023213">
    <property type="entry name" value="CAT-like_dom_sf"/>
</dbReference>